<feature type="domain" description="PB1" evidence="2">
    <location>
        <begin position="203"/>
        <end position="290"/>
    </location>
</feature>
<dbReference type="FunFam" id="3.10.20.90:FF:000058">
    <property type="entry name" value="Octicosapeptide/phox/Bem1p domain kinase superfamily protein"/>
    <property type="match status" value="1"/>
</dbReference>
<dbReference type="Pfam" id="PF00564">
    <property type="entry name" value="PB1"/>
    <property type="match status" value="1"/>
</dbReference>
<comment type="caution">
    <text evidence="3">The sequence shown here is derived from an EMBL/GenBank/DDBJ whole genome shotgun (WGS) entry which is preliminary data.</text>
</comment>
<sequence>MIREASGPSGKWIQQESTSIVSNVGKNLNNNVSIQTGEEFSMEFLQDRVAMRGIPVVPDTAQIVEKRLGFNQKQNLDHKLAYEDIARLLGLGRMDSECASDISEFQSAKGSLMEIENGSCVESLSRLQEDGDAGHRSRKAFCELNCDRTAGSVPNVPLPPLYPSDSLSSKNFNGPCSPVVSDKSQSGKIKFLCSSGGKILPRPSDGKLRYVGGETRIISIGKNLSWEELVRKTSMICNQPHSIKYQLPGEDLDALISVSSDEDLQNMIEECHGLEGLGGSQRLRVFLIPLSESENASSIEANTIQQSDPDYQYVIALNGIIIDPSPHKKTGGGQCLTGEISQHGTNLGQNAIALEHSPLLFPLEIGSGFDALHPSKTFNESQNTTRPSHPSPPISPAPLQPGDTQSIPVKLHGDDSSIESSGSFITAQLNSENSSMEAAFIKDAGHAVADLLNHELPHNKIDRNHPDQLERPMHKESTFLPISHSEDPLSLLSGSIDSVDSYPGMSHAYSDSKLQEQEGGSAYCSQDGMSPSSPLNFAKTQPPSILVSSAVKERSVPLHDNMDLVKPNAQNNFGGNKSSGSQLTPHMLYSQSLDQSGRQEPIHKNPDGNTDQCQAAKIDASKPHLITPSLYGENTVILDARSGPNERDPFLVQLQRLCEGRSPATSMECNKKMADTECNQTINSSIATWTKDVEASWNNVPSSSANDFKCFIENNMDQNQILDRTPSDLLTDQIPATDRCSALDDKVIDGQLSNTSWIRNSEIAGLIPKSRADSIDKGSLPDLITGSSNAPVLQPARSQKATDIKEATLMNSAGLNLPAVLVDSGPTLNLHVNESYSMFQNSTCNATLKREFSLIDDDFISYPDQNVGKLGLGESAYDKSNLEDFLSAQARSSSKSKNQIQLESTTALEDLTDSLCSGIQSSFAVVLHVDVTSTGMISPFATDSENVIPESELEDAMADGQGKDESFSEAMINEMEASIYGLQTLNLDLKFPER</sequence>
<protein>
    <recommendedName>
        <fullName evidence="2">PB1 domain-containing protein</fullName>
    </recommendedName>
</protein>
<accession>A0AAV5HKD5</accession>
<evidence type="ECO:0000256" key="1">
    <source>
        <dbReference type="SAM" id="MobiDB-lite"/>
    </source>
</evidence>
<organism evidence="3 4">
    <name type="scientific">Rubroshorea leprosula</name>
    <dbReference type="NCBI Taxonomy" id="152421"/>
    <lineage>
        <taxon>Eukaryota</taxon>
        <taxon>Viridiplantae</taxon>
        <taxon>Streptophyta</taxon>
        <taxon>Embryophyta</taxon>
        <taxon>Tracheophyta</taxon>
        <taxon>Spermatophyta</taxon>
        <taxon>Magnoliopsida</taxon>
        <taxon>eudicotyledons</taxon>
        <taxon>Gunneridae</taxon>
        <taxon>Pentapetalae</taxon>
        <taxon>rosids</taxon>
        <taxon>malvids</taxon>
        <taxon>Malvales</taxon>
        <taxon>Dipterocarpaceae</taxon>
        <taxon>Rubroshorea</taxon>
    </lineage>
</organism>
<dbReference type="CDD" id="cd06410">
    <property type="entry name" value="PB1_UP2"/>
    <property type="match status" value="1"/>
</dbReference>
<evidence type="ECO:0000313" key="4">
    <source>
        <dbReference type="Proteomes" id="UP001054252"/>
    </source>
</evidence>
<dbReference type="Gene3D" id="3.10.20.90">
    <property type="entry name" value="Phosphatidylinositol 3-kinase Catalytic Subunit, Chain A, domain 1"/>
    <property type="match status" value="1"/>
</dbReference>
<feature type="compositionally biased region" description="Pro residues" evidence="1">
    <location>
        <begin position="389"/>
        <end position="399"/>
    </location>
</feature>
<dbReference type="InterPro" id="IPR053198">
    <property type="entry name" value="Gynoecium_Dev_Regulator"/>
</dbReference>
<evidence type="ECO:0000259" key="2">
    <source>
        <dbReference type="SMART" id="SM00666"/>
    </source>
</evidence>
<proteinExistence type="predicted"/>
<evidence type="ECO:0000313" key="3">
    <source>
        <dbReference type="EMBL" id="GKU86129.1"/>
    </source>
</evidence>
<dbReference type="Proteomes" id="UP001054252">
    <property type="component" value="Unassembled WGS sequence"/>
</dbReference>
<keyword evidence="4" id="KW-1185">Reference proteome</keyword>
<feature type="region of interest" description="Disordered" evidence="1">
    <location>
        <begin position="513"/>
        <end position="539"/>
    </location>
</feature>
<feature type="region of interest" description="Disordered" evidence="1">
    <location>
        <begin position="372"/>
        <end position="418"/>
    </location>
</feature>
<dbReference type="SUPFAM" id="SSF54277">
    <property type="entry name" value="CAD &amp; PB1 domains"/>
    <property type="match status" value="1"/>
</dbReference>
<feature type="region of interest" description="Disordered" evidence="1">
    <location>
        <begin position="592"/>
        <end position="613"/>
    </location>
</feature>
<reference evidence="3 4" key="1">
    <citation type="journal article" date="2021" name="Commun. Biol.">
        <title>The genome of Shorea leprosula (Dipterocarpaceae) highlights the ecological relevance of drought in aseasonal tropical rainforests.</title>
        <authorList>
            <person name="Ng K.K.S."/>
            <person name="Kobayashi M.J."/>
            <person name="Fawcett J.A."/>
            <person name="Hatakeyama M."/>
            <person name="Paape T."/>
            <person name="Ng C.H."/>
            <person name="Ang C.C."/>
            <person name="Tnah L.H."/>
            <person name="Lee C.T."/>
            <person name="Nishiyama T."/>
            <person name="Sese J."/>
            <person name="O'Brien M.J."/>
            <person name="Copetti D."/>
            <person name="Mohd Noor M.I."/>
            <person name="Ong R.C."/>
            <person name="Putra M."/>
            <person name="Sireger I.Z."/>
            <person name="Indrioko S."/>
            <person name="Kosugi Y."/>
            <person name="Izuno A."/>
            <person name="Isagi Y."/>
            <person name="Lee S.L."/>
            <person name="Shimizu K.K."/>
        </authorList>
    </citation>
    <scope>NUCLEOTIDE SEQUENCE [LARGE SCALE GENOMIC DNA]</scope>
    <source>
        <strain evidence="3">214</strain>
    </source>
</reference>
<dbReference type="EMBL" id="BPVZ01000001">
    <property type="protein sequence ID" value="GKU86129.1"/>
    <property type="molecule type" value="Genomic_DNA"/>
</dbReference>
<dbReference type="InterPro" id="IPR000270">
    <property type="entry name" value="PB1_dom"/>
</dbReference>
<dbReference type="SMART" id="SM00666">
    <property type="entry name" value="PB1"/>
    <property type="match status" value="1"/>
</dbReference>
<gene>
    <name evidence="3" type="ORF">SLEP1_g696</name>
</gene>
<dbReference type="PANTHER" id="PTHR31066">
    <property type="entry name" value="OS05G0427100 PROTEIN-RELATED"/>
    <property type="match status" value="1"/>
</dbReference>
<feature type="compositionally biased region" description="Polar residues" evidence="1">
    <location>
        <begin position="523"/>
        <end position="539"/>
    </location>
</feature>
<name>A0AAV5HKD5_9ROSI</name>
<feature type="compositionally biased region" description="Polar residues" evidence="1">
    <location>
        <begin position="376"/>
        <end position="386"/>
    </location>
</feature>
<dbReference type="PANTHER" id="PTHR31066:SF90">
    <property type="entry name" value="PB1 DOMAIN-CONTAINING PROTEIN"/>
    <property type="match status" value="1"/>
</dbReference>
<dbReference type="AlphaFoldDB" id="A0AAV5HKD5"/>